<evidence type="ECO:0000256" key="2">
    <source>
        <dbReference type="ARBA" id="ARBA00010617"/>
    </source>
</evidence>
<dbReference type="EMBL" id="JAQQWK010000012">
    <property type="protein sequence ID" value="KAK8022731.1"/>
    <property type="molecule type" value="Genomic_DNA"/>
</dbReference>
<dbReference type="PRINTS" id="PR00385">
    <property type="entry name" value="P450"/>
</dbReference>
<keyword evidence="6 8" id="KW-0408">Iron</keyword>
<keyword evidence="5 8" id="KW-0560">Oxidoreductase</keyword>
<evidence type="ECO:0000256" key="6">
    <source>
        <dbReference type="ARBA" id="ARBA00023004"/>
    </source>
</evidence>
<keyword evidence="4 8" id="KW-0479">Metal-binding</keyword>
<evidence type="ECO:0000256" key="3">
    <source>
        <dbReference type="ARBA" id="ARBA00022617"/>
    </source>
</evidence>
<dbReference type="Gene3D" id="1.10.630.10">
    <property type="entry name" value="Cytochrome P450"/>
    <property type="match status" value="1"/>
</dbReference>
<dbReference type="InterPro" id="IPR036396">
    <property type="entry name" value="Cyt_P450_sf"/>
</dbReference>
<dbReference type="CDD" id="cd11062">
    <property type="entry name" value="CYP58-like"/>
    <property type="match status" value="1"/>
</dbReference>
<dbReference type="PROSITE" id="PS00086">
    <property type="entry name" value="CYTOCHROME_P450"/>
    <property type="match status" value="1"/>
</dbReference>
<gene>
    <name evidence="9" type="ORF">PG993_013498</name>
</gene>
<protein>
    <submittedName>
        <fullName evidence="9">Cytochrome P450 monooxygenase</fullName>
    </submittedName>
</protein>
<dbReference type="GO" id="GO:0004497">
    <property type="term" value="F:monooxygenase activity"/>
    <property type="evidence" value="ECO:0007669"/>
    <property type="project" value="UniProtKB-KW"/>
</dbReference>
<keyword evidence="7 8" id="KW-0503">Monooxygenase</keyword>
<evidence type="ECO:0000256" key="7">
    <source>
        <dbReference type="ARBA" id="ARBA00023033"/>
    </source>
</evidence>
<dbReference type="InterPro" id="IPR050121">
    <property type="entry name" value="Cytochrome_P450_monoxygenase"/>
</dbReference>
<dbReference type="PANTHER" id="PTHR24305:SF157">
    <property type="entry name" value="N-ACETYLTRYPTOPHAN 6-HYDROXYLASE IVOC-RELATED"/>
    <property type="match status" value="1"/>
</dbReference>
<sequence length="537" mass="60487">MDALGNASHAGGFGSPLKTTLEKSKEAFGQVTWQHIVVATTVYLLSLAFYRLYLHPLSDYPGPKLAAVTRWYEAYYDLVLGGQYTFRIAEMHKQYGPIIRISPYELHVSDPAFFEKLFRQDGRWDKYAWSYAAFGAPLTAVATPAHDLHRRRRAPVNSFFSKQNVAKRIDTVKRQVNKFCDRLDGFASLNDRLNLNIALAAFARDAASDFMLGKCYGNLDQPDFNAGMTKAIGGLTQLWMVTKHFRWVGGSLMALPVPVAKKLGGEGNRTLFSYLDATLHDTAKLMAQAKSENPDPEAPHTLVHAIVQSNLPEPELRHRRVAEEVASITGAGFESTAAVMRVTLFHIYSNPEILGRLRSELRSSGYGSKGSYPADLDWTKLQQLPYLTGVLHEGLRLSPGLASRMARVAPDRDLFYGERWRIPAGTPVGMTTILMHYDEQLYPEPKRFVPERWLDVEKRKKAEKTYAPFSRGTRSCLGMHLAWSELYMFIASVVLRFDLKLDGAGPKDWEPAVDQFTIGTKDQSGIKTWVTRYEEHV</sequence>
<dbReference type="PRINTS" id="PR00463">
    <property type="entry name" value="EP450I"/>
</dbReference>
<evidence type="ECO:0000313" key="10">
    <source>
        <dbReference type="Proteomes" id="UP001444661"/>
    </source>
</evidence>
<evidence type="ECO:0000256" key="5">
    <source>
        <dbReference type="ARBA" id="ARBA00023002"/>
    </source>
</evidence>
<keyword evidence="3 8" id="KW-0349">Heme</keyword>
<reference evidence="9 10" key="1">
    <citation type="submission" date="2023-01" db="EMBL/GenBank/DDBJ databases">
        <title>Analysis of 21 Apiospora genomes using comparative genomics revels a genus with tremendous synthesis potential of carbohydrate active enzymes and secondary metabolites.</title>
        <authorList>
            <person name="Sorensen T."/>
        </authorList>
    </citation>
    <scope>NUCLEOTIDE SEQUENCE [LARGE SCALE GENOMIC DNA]</scope>
    <source>
        <strain evidence="9 10">CBS 33761</strain>
    </source>
</reference>
<name>A0ABR1RZD4_9PEZI</name>
<comment type="cofactor">
    <cofactor evidence="1">
        <name>heme</name>
        <dbReference type="ChEBI" id="CHEBI:30413"/>
    </cofactor>
</comment>
<proteinExistence type="inferred from homology"/>
<dbReference type="PANTHER" id="PTHR24305">
    <property type="entry name" value="CYTOCHROME P450"/>
    <property type="match status" value="1"/>
</dbReference>
<dbReference type="InterPro" id="IPR001128">
    <property type="entry name" value="Cyt_P450"/>
</dbReference>
<evidence type="ECO:0000313" key="9">
    <source>
        <dbReference type="EMBL" id="KAK8022731.1"/>
    </source>
</evidence>
<comment type="similarity">
    <text evidence="2 8">Belongs to the cytochrome P450 family.</text>
</comment>
<evidence type="ECO:0000256" key="4">
    <source>
        <dbReference type="ARBA" id="ARBA00022723"/>
    </source>
</evidence>
<comment type="caution">
    <text evidence="9">The sequence shown here is derived from an EMBL/GenBank/DDBJ whole genome shotgun (WGS) entry which is preliminary data.</text>
</comment>
<dbReference type="InterPro" id="IPR017972">
    <property type="entry name" value="Cyt_P450_CS"/>
</dbReference>
<organism evidence="9 10">
    <name type="scientific">Apiospora rasikravindrae</name>
    <dbReference type="NCBI Taxonomy" id="990691"/>
    <lineage>
        <taxon>Eukaryota</taxon>
        <taxon>Fungi</taxon>
        <taxon>Dikarya</taxon>
        <taxon>Ascomycota</taxon>
        <taxon>Pezizomycotina</taxon>
        <taxon>Sordariomycetes</taxon>
        <taxon>Xylariomycetidae</taxon>
        <taxon>Amphisphaeriales</taxon>
        <taxon>Apiosporaceae</taxon>
        <taxon>Apiospora</taxon>
    </lineage>
</organism>
<keyword evidence="10" id="KW-1185">Reference proteome</keyword>
<accession>A0ABR1RZD4</accession>
<dbReference type="Pfam" id="PF00067">
    <property type="entry name" value="p450"/>
    <property type="match status" value="1"/>
</dbReference>
<dbReference type="Proteomes" id="UP001444661">
    <property type="component" value="Unassembled WGS sequence"/>
</dbReference>
<dbReference type="InterPro" id="IPR002401">
    <property type="entry name" value="Cyt_P450_E_grp-I"/>
</dbReference>
<evidence type="ECO:0000256" key="1">
    <source>
        <dbReference type="ARBA" id="ARBA00001971"/>
    </source>
</evidence>
<dbReference type="SUPFAM" id="SSF48264">
    <property type="entry name" value="Cytochrome P450"/>
    <property type="match status" value="1"/>
</dbReference>
<evidence type="ECO:0000256" key="8">
    <source>
        <dbReference type="RuleBase" id="RU000461"/>
    </source>
</evidence>